<organism evidence="1 2">
    <name type="scientific">Pasteurella multocida</name>
    <dbReference type="NCBI Taxonomy" id="747"/>
    <lineage>
        <taxon>Bacteria</taxon>
        <taxon>Pseudomonadati</taxon>
        <taxon>Pseudomonadota</taxon>
        <taxon>Gammaproteobacteria</taxon>
        <taxon>Pasteurellales</taxon>
        <taxon>Pasteurellaceae</taxon>
        <taxon>Pasteurella</taxon>
    </lineage>
</organism>
<dbReference type="AlphaFoldDB" id="A0AAW8VAJ8"/>
<evidence type="ECO:0000313" key="2">
    <source>
        <dbReference type="Proteomes" id="UP001182304"/>
    </source>
</evidence>
<evidence type="ECO:0000313" key="1">
    <source>
        <dbReference type="EMBL" id="MDT3453510.1"/>
    </source>
</evidence>
<sequence length="128" mass="14892">MCEDVEIRINGHSKEFVIKDVYVFPNEINGNYQIYIPDSGSTLILDTVEEFINDLYRDEYEDGIVEQILIFEFSPSVILDNLIDFNCCGNQDDKILISSSSKNAFMRYRKSLEEQLRIIDSIEYVEEG</sequence>
<accession>A0AAW8VAJ8</accession>
<dbReference type="EMBL" id="JANIEN010000029">
    <property type="protein sequence ID" value="MDT3453510.1"/>
    <property type="molecule type" value="Genomic_DNA"/>
</dbReference>
<name>A0AAW8VAJ8_PASMD</name>
<proteinExistence type="predicted"/>
<dbReference type="Proteomes" id="UP001182304">
    <property type="component" value="Unassembled WGS sequence"/>
</dbReference>
<protein>
    <submittedName>
        <fullName evidence="1">Uncharacterized protein</fullName>
    </submittedName>
</protein>
<gene>
    <name evidence="1" type="ORF">NQF69_12125</name>
</gene>
<reference evidence="1" key="1">
    <citation type="submission" date="2022-07" db="EMBL/GenBank/DDBJ databases">
        <title>Sequence of Pasteurella multocoda 17BRD-035.</title>
        <authorList>
            <person name="Roy Chowdhury P."/>
            <person name="Alhamami T."/>
            <person name="Trott D.J."/>
            <person name="Djordvevic S.P."/>
        </authorList>
    </citation>
    <scope>NUCLEOTIDE SEQUENCE</scope>
    <source>
        <strain evidence="1">17BRD-035</strain>
    </source>
</reference>
<comment type="caution">
    <text evidence="1">The sequence shown here is derived from an EMBL/GenBank/DDBJ whole genome shotgun (WGS) entry which is preliminary data.</text>
</comment>
<dbReference type="RefSeq" id="WP_223132068.1">
    <property type="nucleotide sequence ID" value="NZ_CP082272.1"/>
</dbReference>